<dbReference type="InterPro" id="IPR014718">
    <property type="entry name" value="GH-type_carb-bd"/>
</dbReference>
<comment type="similarity">
    <text evidence="2 5">Belongs to the glucose-6-phosphate 1-epimerase family.</text>
</comment>
<evidence type="ECO:0000256" key="5">
    <source>
        <dbReference type="PIRNR" id="PIRNR016020"/>
    </source>
</evidence>
<dbReference type="InterPro" id="IPR025532">
    <property type="entry name" value="G6P_1-epimerase"/>
</dbReference>
<comment type="caution">
    <text evidence="7">The sequence shown here is derived from an EMBL/GenBank/DDBJ whole genome shotgun (WGS) entry which is preliminary data.</text>
</comment>
<dbReference type="PANTHER" id="PTHR11122">
    <property type="entry name" value="APOSPORY-ASSOCIATED PROTEIN C-RELATED"/>
    <property type="match status" value="1"/>
</dbReference>
<evidence type="ECO:0000313" key="8">
    <source>
        <dbReference type="Proteomes" id="UP001222325"/>
    </source>
</evidence>
<protein>
    <recommendedName>
        <fullName evidence="3 5">Glucose-6-phosphate 1-epimerase</fullName>
        <ecNumber evidence="3 5">5.1.3.15</ecNumber>
    </recommendedName>
</protein>
<evidence type="ECO:0000256" key="6">
    <source>
        <dbReference type="PIRSR" id="PIRSR016020-1"/>
    </source>
</evidence>
<feature type="active site" evidence="6">
    <location>
        <position position="266"/>
    </location>
</feature>
<dbReference type="GO" id="GO:0047938">
    <property type="term" value="F:glucose-6-phosphate 1-epimerase activity"/>
    <property type="evidence" value="ECO:0007669"/>
    <property type="project" value="UniProtKB-UniRule"/>
</dbReference>
<reference evidence="7" key="1">
    <citation type="submission" date="2023-03" db="EMBL/GenBank/DDBJ databases">
        <title>Massive genome expansion in bonnet fungi (Mycena s.s.) driven by repeated elements and novel gene families across ecological guilds.</title>
        <authorList>
            <consortium name="Lawrence Berkeley National Laboratory"/>
            <person name="Harder C.B."/>
            <person name="Miyauchi S."/>
            <person name="Viragh M."/>
            <person name="Kuo A."/>
            <person name="Thoen E."/>
            <person name="Andreopoulos B."/>
            <person name="Lu D."/>
            <person name="Skrede I."/>
            <person name="Drula E."/>
            <person name="Henrissat B."/>
            <person name="Morin E."/>
            <person name="Kohler A."/>
            <person name="Barry K."/>
            <person name="LaButti K."/>
            <person name="Morin E."/>
            <person name="Salamov A."/>
            <person name="Lipzen A."/>
            <person name="Mereny Z."/>
            <person name="Hegedus B."/>
            <person name="Baldrian P."/>
            <person name="Stursova M."/>
            <person name="Weitz H."/>
            <person name="Taylor A."/>
            <person name="Grigoriev I.V."/>
            <person name="Nagy L.G."/>
            <person name="Martin F."/>
            <person name="Kauserud H."/>
        </authorList>
    </citation>
    <scope>NUCLEOTIDE SEQUENCE</scope>
    <source>
        <strain evidence="7">CBHHK173m</strain>
    </source>
</reference>
<keyword evidence="4 5" id="KW-0413">Isomerase</keyword>
<dbReference type="Proteomes" id="UP001222325">
    <property type="component" value="Unassembled WGS sequence"/>
</dbReference>
<keyword evidence="8" id="KW-1185">Reference proteome</keyword>
<dbReference type="EC" id="5.1.3.15" evidence="3 5"/>
<dbReference type="PANTHER" id="PTHR11122:SF13">
    <property type="entry name" value="GLUCOSE-6-PHOSPHATE 1-EPIMERASE"/>
    <property type="match status" value="1"/>
</dbReference>
<dbReference type="PIRSF" id="PIRSF016020">
    <property type="entry name" value="PHexose_mutarotase"/>
    <property type="match status" value="1"/>
</dbReference>
<evidence type="ECO:0000256" key="3">
    <source>
        <dbReference type="ARBA" id="ARBA00012083"/>
    </source>
</evidence>
<dbReference type="GO" id="GO:0005737">
    <property type="term" value="C:cytoplasm"/>
    <property type="evidence" value="ECO:0007669"/>
    <property type="project" value="TreeGrafter"/>
</dbReference>
<dbReference type="Pfam" id="PF01263">
    <property type="entry name" value="Aldose_epim"/>
    <property type="match status" value="1"/>
</dbReference>
<evidence type="ECO:0000256" key="1">
    <source>
        <dbReference type="ARBA" id="ARBA00001096"/>
    </source>
</evidence>
<dbReference type="InterPro" id="IPR008183">
    <property type="entry name" value="Aldose_1/G6P_1-epimerase"/>
</dbReference>
<evidence type="ECO:0000256" key="2">
    <source>
        <dbReference type="ARBA" id="ARBA00005866"/>
    </source>
</evidence>
<comment type="function">
    <text evidence="5">Catalyzes the interconversion between the alpha and beta anomers from at least three hexose 6-phosphate sugars (Glc6P, Gal6P, and Man6P).</text>
</comment>
<comment type="catalytic activity">
    <reaction evidence="1">
        <text>alpha-D-glucose 6-phosphate = beta-D-glucose 6-phosphate</text>
        <dbReference type="Rhea" id="RHEA:16249"/>
        <dbReference type="ChEBI" id="CHEBI:58225"/>
        <dbReference type="ChEBI" id="CHEBI:58247"/>
        <dbReference type="EC" id="5.1.3.15"/>
    </reaction>
</comment>
<dbReference type="Gene3D" id="2.70.98.10">
    <property type="match status" value="1"/>
</dbReference>
<dbReference type="EMBL" id="JARJCN010000045">
    <property type="protein sequence ID" value="KAJ7082386.1"/>
    <property type="molecule type" value="Genomic_DNA"/>
</dbReference>
<organism evidence="7 8">
    <name type="scientific">Mycena belliarum</name>
    <dbReference type="NCBI Taxonomy" id="1033014"/>
    <lineage>
        <taxon>Eukaryota</taxon>
        <taxon>Fungi</taxon>
        <taxon>Dikarya</taxon>
        <taxon>Basidiomycota</taxon>
        <taxon>Agaricomycotina</taxon>
        <taxon>Agaricomycetes</taxon>
        <taxon>Agaricomycetidae</taxon>
        <taxon>Agaricales</taxon>
        <taxon>Marasmiineae</taxon>
        <taxon>Mycenaceae</taxon>
        <taxon>Mycena</taxon>
    </lineage>
</organism>
<accession>A0AAD6TYW1</accession>
<dbReference type="GO" id="GO:0030246">
    <property type="term" value="F:carbohydrate binding"/>
    <property type="evidence" value="ECO:0007669"/>
    <property type="project" value="UniProtKB-UniRule"/>
</dbReference>
<evidence type="ECO:0000256" key="4">
    <source>
        <dbReference type="ARBA" id="ARBA00023235"/>
    </source>
</evidence>
<dbReference type="GO" id="GO:0005975">
    <property type="term" value="P:carbohydrate metabolic process"/>
    <property type="evidence" value="ECO:0007669"/>
    <property type="project" value="InterPro"/>
</dbReference>
<evidence type="ECO:0000313" key="7">
    <source>
        <dbReference type="EMBL" id="KAJ7082386.1"/>
    </source>
</evidence>
<feature type="active site" evidence="6">
    <location>
        <position position="157"/>
    </location>
</feature>
<dbReference type="SUPFAM" id="SSF74650">
    <property type="entry name" value="Galactose mutarotase-like"/>
    <property type="match status" value="1"/>
</dbReference>
<proteinExistence type="inferred from homology"/>
<name>A0AAD6TYW1_9AGAR</name>
<dbReference type="InterPro" id="IPR011013">
    <property type="entry name" value="Gal_mutarotase_sf_dom"/>
</dbReference>
<dbReference type="AlphaFoldDB" id="A0AAD6TYW1"/>
<sequence length="293" mass="31348">MPIHKGQKTIVIEKSGASAEIYLYGATVSSWKSGGVERLWMSGAAVLDGSAPIRGGIPIGFPIFAVDVHPDFPELGGAHGFARINIWTLDDAVHETETEITATFRLGPNDAIAKLFPPPFELVYEVTLTARSLTTVLHITNPASPDATPWKFNTVFHTYYKVPHAPSASLAPLTGTPYIDRLAGMARKVQAGDTAGVAVETARAYDLSAKQDRCEVVLSYGGGATDALRIVSEGFPDAVLWNPREASGSKVPDMSKGGWDEFVCWEPGVISNLATLKPGETFKGVQHVEVISA</sequence>
<gene>
    <name evidence="7" type="ORF">B0H15DRAFT_889778</name>
</gene>